<dbReference type="InterPro" id="IPR013783">
    <property type="entry name" value="Ig-like_fold"/>
</dbReference>
<dbReference type="InterPro" id="IPR007110">
    <property type="entry name" value="Ig-like_dom"/>
</dbReference>
<keyword evidence="2" id="KW-0812">Transmembrane</keyword>
<dbReference type="InterPro" id="IPR003599">
    <property type="entry name" value="Ig_sub"/>
</dbReference>
<dbReference type="KEGG" id="pdic:118496806"/>
<sequence>MLVPASWPLPPPCLLLTLLLGLTGGAGEELRVIQPDKSVAVAAGETATLNCTMTSISPVGPVMWFRGTGPGRELIYSLKGGHSPRVTSAADTTRINNTDFSILISDITPADTGTYYCVKFRKAEPDNVELKSGAGTWLTVSAQPSPPVVSAPVGRATPGQTVSFTCESHGFSPKNIILRWFKDGSELSASQPTVDSEGDSPPYNISSTARVRLSRRDVSSQVICQVDHVTLKGGPPLRGTANLSETIRVPPTLDITQHTVSEKQGNIFICQVKNFYPQHLQLTWLENGNMSQTETPSTRTENKDGTFTWGSWILVNSSAHGEAVVLTCLVQHDGQPAVSRNLTLEVSTQQKGKGPGVSTDALVGVFIGFKVLQVVGVSGLYVHRKWRP</sequence>
<keyword evidence="8" id="KW-0325">Glycoprotein</keyword>
<name>A0A7E6CEZ2_9CHIR</name>
<feature type="domain" description="Ig-like" evidence="11">
    <location>
        <begin position="146"/>
        <end position="244"/>
    </location>
</feature>
<dbReference type="SUPFAM" id="SSF48726">
    <property type="entry name" value="Immunoglobulin"/>
    <property type="match status" value="3"/>
</dbReference>
<dbReference type="AlphaFoldDB" id="A0A7E6CEZ2"/>
<evidence type="ECO:0000256" key="3">
    <source>
        <dbReference type="ARBA" id="ARBA00022729"/>
    </source>
</evidence>
<evidence type="ECO:0000256" key="7">
    <source>
        <dbReference type="ARBA" id="ARBA00023157"/>
    </source>
</evidence>
<keyword evidence="9" id="KW-0393">Immunoglobulin domain</keyword>
<organism evidence="12 13">
    <name type="scientific">Phyllostomus discolor</name>
    <name type="common">pale spear-nosed bat</name>
    <dbReference type="NCBI Taxonomy" id="89673"/>
    <lineage>
        <taxon>Eukaryota</taxon>
        <taxon>Metazoa</taxon>
        <taxon>Chordata</taxon>
        <taxon>Craniata</taxon>
        <taxon>Vertebrata</taxon>
        <taxon>Euteleostomi</taxon>
        <taxon>Mammalia</taxon>
        <taxon>Eutheria</taxon>
        <taxon>Laurasiatheria</taxon>
        <taxon>Chiroptera</taxon>
        <taxon>Yangochiroptera</taxon>
        <taxon>Phyllostomidae</taxon>
        <taxon>Phyllostominae</taxon>
        <taxon>Phyllostomus</taxon>
    </lineage>
</organism>
<dbReference type="SMART" id="SM00406">
    <property type="entry name" value="IGv"/>
    <property type="match status" value="1"/>
</dbReference>
<feature type="domain" description="Ig-like" evidence="11">
    <location>
        <begin position="12"/>
        <end position="117"/>
    </location>
</feature>
<dbReference type="InterPro" id="IPR013106">
    <property type="entry name" value="Ig_V-set"/>
</dbReference>
<proteinExistence type="predicted"/>
<dbReference type="Proteomes" id="UP000504628">
    <property type="component" value="Chromosome 9"/>
</dbReference>
<feature type="chain" id="PRO_5028983975" evidence="10">
    <location>
        <begin position="28"/>
        <end position="388"/>
    </location>
</feature>
<keyword evidence="7" id="KW-1015">Disulfide bond</keyword>
<comment type="subcellular location">
    <subcellularLocation>
        <location evidence="1">Membrane</location>
        <topology evidence="1">Single-pass type I membrane protein</topology>
    </subcellularLocation>
</comment>
<dbReference type="SMART" id="SM00409">
    <property type="entry name" value="IG"/>
    <property type="match status" value="2"/>
</dbReference>
<protein>
    <submittedName>
        <fullName evidence="13">Signal-regulatory protein beta-1-like</fullName>
    </submittedName>
</protein>
<keyword evidence="6" id="KW-0472">Membrane</keyword>
<reference evidence="13" key="1">
    <citation type="submission" date="2025-08" db="UniProtKB">
        <authorList>
            <consortium name="RefSeq"/>
        </authorList>
    </citation>
    <scope>IDENTIFICATION</scope>
    <source>
        <tissue evidence="13">Muscle</tissue>
    </source>
</reference>
<evidence type="ECO:0000313" key="13">
    <source>
        <dbReference type="RefSeq" id="XP_035865545.1"/>
    </source>
</evidence>
<dbReference type="InterPro" id="IPR036179">
    <property type="entry name" value="Ig-like_dom_sf"/>
</dbReference>
<evidence type="ECO:0000256" key="10">
    <source>
        <dbReference type="SAM" id="SignalP"/>
    </source>
</evidence>
<feature type="signal peptide" evidence="10">
    <location>
        <begin position="1"/>
        <end position="27"/>
    </location>
</feature>
<dbReference type="Pfam" id="PF07686">
    <property type="entry name" value="V-set"/>
    <property type="match status" value="1"/>
</dbReference>
<dbReference type="Pfam" id="PF07654">
    <property type="entry name" value="C1-set"/>
    <property type="match status" value="2"/>
</dbReference>
<evidence type="ECO:0000256" key="8">
    <source>
        <dbReference type="ARBA" id="ARBA00023180"/>
    </source>
</evidence>
<dbReference type="FunFam" id="2.60.40.10:FF:000295">
    <property type="entry name" value="Tyrosine-protein phosphatase non-receptor type substrate 1"/>
    <property type="match status" value="1"/>
</dbReference>
<evidence type="ECO:0000256" key="9">
    <source>
        <dbReference type="ARBA" id="ARBA00023319"/>
    </source>
</evidence>
<dbReference type="PROSITE" id="PS50835">
    <property type="entry name" value="IG_LIKE"/>
    <property type="match status" value="3"/>
</dbReference>
<evidence type="ECO:0000256" key="6">
    <source>
        <dbReference type="ARBA" id="ARBA00023136"/>
    </source>
</evidence>
<keyword evidence="5" id="KW-1133">Transmembrane helix</keyword>
<dbReference type="CDD" id="cd16085">
    <property type="entry name" value="IgC1_SIRP_domain_3"/>
    <property type="match status" value="1"/>
</dbReference>
<evidence type="ECO:0000313" key="12">
    <source>
        <dbReference type="Proteomes" id="UP000504628"/>
    </source>
</evidence>
<dbReference type="RefSeq" id="XP_035865545.1">
    <property type="nucleotide sequence ID" value="XM_036009652.1"/>
</dbReference>
<dbReference type="FunFam" id="2.60.40.10:FF:000454">
    <property type="entry name" value="Tyrosine-protein phosphatase non-receptor type substrate 1"/>
    <property type="match status" value="1"/>
</dbReference>
<gene>
    <name evidence="13" type="primary">LOC118496806</name>
</gene>
<evidence type="ECO:0000256" key="5">
    <source>
        <dbReference type="ARBA" id="ARBA00022989"/>
    </source>
</evidence>
<dbReference type="InParanoid" id="A0A7E6CEZ2"/>
<evidence type="ECO:0000259" key="11">
    <source>
        <dbReference type="PROSITE" id="PS50835"/>
    </source>
</evidence>
<dbReference type="Gene3D" id="2.60.40.10">
    <property type="entry name" value="Immunoglobulins"/>
    <property type="match status" value="3"/>
</dbReference>
<dbReference type="SMART" id="SM00407">
    <property type="entry name" value="IGc1"/>
    <property type="match status" value="2"/>
</dbReference>
<dbReference type="GO" id="GO:0016020">
    <property type="term" value="C:membrane"/>
    <property type="evidence" value="ECO:0007669"/>
    <property type="project" value="UniProtKB-SubCell"/>
</dbReference>
<dbReference type="GeneID" id="118496806"/>
<dbReference type="OrthoDB" id="6370831at2759"/>
<dbReference type="InterPro" id="IPR051755">
    <property type="entry name" value="Ig-like_CS_Receptor"/>
</dbReference>
<evidence type="ECO:0000256" key="1">
    <source>
        <dbReference type="ARBA" id="ARBA00004479"/>
    </source>
</evidence>
<dbReference type="InterPro" id="IPR003597">
    <property type="entry name" value="Ig_C1-set"/>
</dbReference>
<evidence type="ECO:0000256" key="2">
    <source>
        <dbReference type="ARBA" id="ARBA00022692"/>
    </source>
</evidence>
<evidence type="ECO:0000256" key="4">
    <source>
        <dbReference type="ARBA" id="ARBA00022737"/>
    </source>
</evidence>
<keyword evidence="12" id="KW-1185">Reference proteome</keyword>
<accession>A0A7E6CEZ2</accession>
<keyword evidence="3 10" id="KW-0732">Signal</keyword>
<dbReference type="PANTHER" id="PTHR19971">
    <property type="entry name" value="SIGNAL-REGULATORY PROTEIN BETA"/>
    <property type="match status" value="1"/>
</dbReference>
<feature type="domain" description="Ig-like" evidence="11">
    <location>
        <begin position="251"/>
        <end position="345"/>
    </location>
</feature>
<keyword evidence="4" id="KW-0677">Repeat</keyword>